<evidence type="ECO:0000313" key="12">
    <source>
        <dbReference type="EMBL" id="CAO80547.1"/>
    </source>
</evidence>
<keyword evidence="4 7" id="KW-0560">Oxidoreductase</keyword>
<evidence type="ECO:0000256" key="10">
    <source>
        <dbReference type="PIRSR" id="PIRSR500134-3"/>
    </source>
</evidence>
<reference evidence="12 13" key="1">
    <citation type="journal article" date="2008" name="J. Bacteriol.">
        <title>'Candidatus Cloacamonas acidaminovorans': genome sequence reconstruction provides a first glimpse of a new bacterial division.</title>
        <authorList>
            <person name="Pelletier E."/>
            <person name="Kreimeyer A."/>
            <person name="Bocs S."/>
            <person name="Rouy Z."/>
            <person name="Gyapay G."/>
            <person name="Chouari R."/>
            <person name="Riviere D."/>
            <person name="Ganesan A."/>
            <person name="Daegelen P."/>
            <person name="Sghir A."/>
            <person name="Cohen G.N."/>
            <person name="Medigue C."/>
            <person name="Weissenbach J."/>
            <person name="Le Paslier D."/>
        </authorList>
    </citation>
    <scope>NUCLEOTIDE SEQUENCE [LARGE SCALE GENOMIC DNA]</scope>
    <source>
        <strain evidence="13">Evry</strain>
    </source>
</reference>
<dbReference type="eggNOG" id="COG1004">
    <property type="taxonomic scope" value="Bacteria"/>
</dbReference>
<feature type="binding site" evidence="10">
    <location>
        <position position="125"/>
    </location>
    <ligand>
        <name>NAD(+)</name>
        <dbReference type="ChEBI" id="CHEBI:57540"/>
    </ligand>
</feature>
<feature type="active site" description="Nucleophile" evidence="8">
    <location>
        <position position="268"/>
    </location>
</feature>
<feature type="binding site" evidence="10">
    <location>
        <position position="331"/>
    </location>
    <ligand>
        <name>NAD(+)</name>
        <dbReference type="ChEBI" id="CHEBI:57540"/>
    </ligand>
</feature>
<evidence type="ECO:0000256" key="3">
    <source>
        <dbReference type="ARBA" id="ARBA00012954"/>
    </source>
</evidence>
<comment type="pathway">
    <text evidence="1">Nucleotide-sugar biosynthesis; UDP-alpha-D-glucuronate biosynthesis; UDP-alpha-D-glucuronate from UDP-alpha-D-glucose: step 1/1.</text>
</comment>
<dbReference type="PANTHER" id="PTHR43750">
    <property type="entry name" value="UDP-GLUCOSE 6-DEHYDROGENASE TUAD"/>
    <property type="match status" value="1"/>
</dbReference>
<dbReference type="Pfam" id="PF03720">
    <property type="entry name" value="UDPG_MGDP_dh_C"/>
    <property type="match status" value="1"/>
</dbReference>
<dbReference type="InterPro" id="IPR001732">
    <property type="entry name" value="UDP-Glc/GDP-Man_DH_N"/>
</dbReference>
<feature type="binding site" evidence="10">
    <location>
        <position position="36"/>
    </location>
    <ligand>
        <name>NAD(+)</name>
        <dbReference type="ChEBI" id="CHEBI:57540"/>
    </ligand>
</feature>
<dbReference type="InterPro" id="IPR008927">
    <property type="entry name" value="6-PGluconate_DH-like_C_sf"/>
</dbReference>
<dbReference type="STRING" id="459349.CLOAM0663"/>
<evidence type="ECO:0000256" key="6">
    <source>
        <dbReference type="ARBA" id="ARBA00047473"/>
    </source>
</evidence>
<keyword evidence="13" id="KW-1185">Reference proteome</keyword>
<feature type="binding site" evidence="9">
    <location>
        <begin position="158"/>
        <end position="161"/>
    </location>
    <ligand>
        <name>substrate</name>
    </ligand>
</feature>
<feature type="binding site" evidence="10">
    <location>
        <position position="31"/>
    </location>
    <ligand>
        <name>NAD(+)</name>
        <dbReference type="ChEBI" id="CHEBI:57540"/>
    </ligand>
</feature>
<dbReference type="Gene3D" id="3.40.50.720">
    <property type="entry name" value="NAD(P)-binding Rossmann-like Domain"/>
    <property type="match status" value="2"/>
</dbReference>
<protein>
    <recommendedName>
        <fullName evidence="3 7">UDP-glucose 6-dehydrogenase</fullName>
        <ecNumber evidence="3 7">1.1.1.22</ecNumber>
    </recommendedName>
</protein>
<dbReference type="PANTHER" id="PTHR43750:SF1">
    <property type="entry name" value="GDP-MANNOSE 6-DEHYDROGENASE"/>
    <property type="match status" value="1"/>
</dbReference>
<sequence length="435" mass="49181">MVKISIFGLGYVGCVSLGCLAQNGFEVIGIDVNKVKVDLINRGLPTIIEKDIDIILKEQHKAGRIRATTDYMEAVSNSEVSIICVGTPSTEKGHLNLDYIFETAKQIGEALKQKKSYHTIVIRSTVLPGTNCQVGEIIAQISNKIRNRDFSVVSNPEFLREGSAVQDYYNPPYTLIGSDDNKAVDIMRELYSKVNGEFFTVDIKTAEIIKYVNNSYHALKVTFANEIGRICKTLNIDSFKVMQLFCLDTRLNISPYYFKPGFAYGGSCLPKDLKALSTLAKDCSLDTPLLDSIEDSNQNHINYAIKTIKNKGKRKIGIFGIAFKEGTDDLRYSPIIKVIEDLIRQDLEVLVYDNFVSNALQFGANKEYIDKILPYLQNILVSTEDELIEWAELIIFNHKYPDYQNLIKIHTDKIFIDFIHISESITDNNYEGLCW</sequence>
<evidence type="ECO:0000313" key="13">
    <source>
        <dbReference type="Proteomes" id="UP000002019"/>
    </source>
</evidence>
<dbReference type="InterPro" id="IPR017476">
    <property type="entry name" value="UDP-Glc/GDP-Man"/>
</dbReference>
<dbReference type="EC" id="1.1.1.22" evidence="3 7"/>
<organism evidence="12 13">
    <name type="scientific">Cloacimonas acidaminovorans (strain Evry)</name>
    <dbReference type="NCBI Taxonomy" id="459349"/>
    <lineage>
        <taxon>Bacteria</taxon>
        <taxon>Pseudomonadati</taxon>
        <taxon>Candidatus Cloacimonadota</taxon>
        <taxon>Candidatus Cloacimonadia</taxon>
        <taxon>Candidatus Cloacimonadales</taxon>
        <taxon>Candidatus Cloacimonadaceae</taxon>
        <taxon>Candidatus Cloacimonas</taxon>
    </lineage>
</organism>
<comment type="similarity">
    <text evidence="2 7">Belongs to the UDP-glucose/GDP-mannose dehydrogenase family.</text>
</comment>
<dbReference type="SUPFAM" id="SSF48179">
    <property type="entry name" value="6-phosphogluconate dehydrogenase C-terminal domain-like"/>
    <property type="match status" value="1"/>
</dbReference>
<feature type="binding site" evidence="9">
    <location>
        <position position="265"/>
    </location>
    <ligand>
        <name>substrate</name>
    </ligand>
</feature>
<evidence type="ECO:0000256" key="7">
    <source>
        <dbReference type="PIRNR" id="PIRNR000124"/>
    </source>
</evidence>
<dbReference type="PIRSF" id="PIRSF000124">
    <property type="entry name" value="UDPglc_GDPman_dh"/>
    <property type="match status" value="1"/>
</dbReference>
<dbReference type="Gene3D" id="1.20.5.170">
    <property type="match status" value="1"/>
</dbReference>
<dbReference type="GO" id="GO:0003979">
    <property type="term" value="F:UDP-glucose 6-dehydrogenase activity"/>
    <property type="evidence" value="ECO:0007669"/>
    <property type="project" value="UniProtKB-EC"/>
</dbReference>
<evidence type="ECO:0000256" key="8">
    <source>
        <dbReference type="PIRSR" id="PIRSR500134-1"/>
    </source>
</evidence>
<feature type="domain" description="UDP-glucose/GDP-mannose dehydrogenase C-terminal" evidence="11">
    <location>
        <begin position="317"/>
        <end position="424"/>
    </location>
</feature>
<dbReference type="HOGENOM" id="CLU_023810_1_1_0"/>
<dbReference type="InterPro" id="IPR014026">
    <property type="entry name" value="UDP-Glc/GDP-Man_DH_dimer"/>
</dbReference>
<dbReference type="Proteomes" id="UP000002019">
    <property type="component" value="Chromosome"/>
</dbReference>
<dbReference type="GO" id="GO:0051287">
    <property type="term" value="F:NAD binding"/>
    <property type="evidence" value="ECO:0007669"/>
    <property type="project" value="InterPro"/>
</dbReference>
<dbReference type="InterPro" id="IPR028357">
    <property type="entry name" value="UDPglc_DH_bac"/>
</dbReference>
<dbReference type="NCBIfam" id="TIGR03026">
    <property type="entry name" value="NDP-sugDHase"/>
    <property type="match status" value="1"/>
</dbReference>
<evidence type="ECO:0000256" key="5">
    <source>
        <dbReference type="ARBA" id="ARBA00023027"/>
    </source>
</evidence>
<dbReference type="InterPro" id="IPR036291">
    <property type="entry name" value="NAD(P)-bd_dom_sf"/>
</dbReference>
<name>B0VGT8_CLOAI</name>
<gene>
    <name evidence="12" type="ordered locus">CLOAM0663</name>
</gene>
<evidence type="ECO:0000256" key="9">
    <source>
        <dbReference type="PIRSR" id="PIRSR500134-2"/>
    </source>
</evidence>
<feature type="binding site" evidence="9">
    <location>
        <position position="210"/>
    </location>
    <ligand>
        <name>substrate</name>
    </ligand>
</feature>
<dbReference type="PROSITE" id="PS51257">
    <property type="entry name" value="PROKAR_LIPOPROTEIN"/>
    <property type="match status" value="1"/>
</dbReference>
<dbReference type="KEGG" id="caci:CLOAM0663"/>
<accession>B0VGT8</accession>
<dbReference type="InterPro" id="IPR014027">
    <property type="entry name" value="UDP-Glc/GDP-Man_DH_C"/>
</dbReference>
<dbReference type="SMART" id="SM00984">
    <property type="entry name" value="UDPG_MGDP_dh_C"/>
    <property type="match status" value="1"/>
</dbReference>
<feature type="binding site" evidence="10">
    <location>
        <position position="161"/>
    </location>
    <ligand>
        <name>NAD(+)</name>
        <dbReference type="ChEBI" id="CHEBI:57540"/>
    </ligand>
</feature>
<dbReference type="GO" id="GO:0000271">
    <property type="term" value="P:polysaccharide biosynthetic process"/>
    <property type="evidence" value="ECO:0007669"/>
    <property type="project" value="InterPro"/>
</dbReference>
<evidence type="ECO:0000256" key="2">
    <source>
        <dbReference type="ARBA" id="ARBA00006601"/>
    </source>
</evidence>
<comment type="catalytic activity">
    <reaction evidence="6 7">
        <text>UDP-alpha-D-glucose + 2 NAD(+) + H2O = UDP-alpha-D-glucuronate + 2 NADH + 3 H(+)</text>
        <dbReference type="Rhea" id="RHEA:23596"/>
        <dbReference type="ChEBI" id="CHEBI:15377"/>
        <dbReference type="ChEBI" id="CHEBI:15378"/>
        <dbReference type="ChEBI" id="CHEBI:57540"/>
        <dbReference type="ChEBI" id="CHEBI:57945"/>
        <dbReference type="ChEBI" id="CHEBI:58052"/>
        <dbReference type="ChEBI" id="CHEBI:58885"/>
        <dbReference type="EC" id="1.1.1.22"/>
    </reaction>
</comment>
<dbReference type="AlphaFoldDB" id="B0VGT8"/>
<dbReference type="UniPathway" id="UPA00038">
    <property type="reaction ID" value="UER00491"/>
</dbReference>
<feature type="binding site" evidence="10">
    <location>
        <position position="271"/>
    </location>
    <ligand>
        <name>NAD(+)</name>
        <dbReference type="ChEBI" id="CHEBI:57540"/>
    </ligand>
</feature>
<proteinExistence type="inferred from homology"/>
<dbReference type="InterPro" id="IPR036220">
    <property type="entry name" value="UDP-Glc/GDP-Man_DH_C_sf"/>
</dbReference>
<feature type="binding site" evidence="10">
    <location>
        <position position="87"/>
    </location>
    <ligand>
        <name>NAD(+)</name>
        <dbReference type="ChEBI" id="CHEBI:57540"/>
    </ligand>
</feature>
<dbReference type="SUPFAM" id="SSF51735">
    <property type="entry name" value="NAD(P)-binding Rossmann-fold domains"/>
    <property type="match status" value="1"/>
</dbReference>
<evidence type="ECO:0000256" key="1">
    <source>
        <dbReference type="ARBA" id="ARBA00004701"/>
    </source>
</evidence>
<keyword evidence="5 7" id="KW-0520">NAD</keyword>
<dbReference type="Pfam" id="PF03721">
    <property type="entry name" value="UDPG_MGDP_dh_N"/>
    <property type="match status" value="1"/>
</dbReference>
<dbReference type="Pfam" id="PF00984">
    <property type="entry name" value="UDPG_MGDP_dh"/>
    <property type="match status" value="1"/>
</dbReference>
<feature type="binding site" evidence="9">
    <location>
        <position position="324"/>
    </location>
    <ligand>
        <name>substrate</name>
    </ligand>
</feature>
<feature type="binding site" evidence="9">
    <location>
        <begin position="257"/>
        <end position="261"/>
    </location>
    <ligand>
        <name>substrate</name>
    </ligand>
</feature>
<evidence type="ECO:0000256" key="4">
    <source>
        <dbReference type="ARBA" id="ARBA00023002"/>
    </source>
</evidence>
<dbReference type="SUPFAM" id="SSF52413">
    <property type="entry name" value="UDP-glucose/GDP-mannose dehydrogenase C-terminal domain"/>
    <property type="match status" value="1"/>
</dbReference>
<dbReference type="PIRSF" id="PIRSF500134">
    <property type="entry name" value="UDPglc_DH_bac"/>
    <property type="match status" value="1"/>
</dbReference>
<dbReference type="EMBL" id="CU466930">
    <property type="protein sequence ID" value="CAO80547.1"/>
    <property type="molecule type" value="Genomic_DNA"/>
</dbReference>
<dbReference type="GO" id="GO:0006065">
    <property type="term" value="P:UDP-glucuronate biosynthetic process"/>
    <property type="evidence" value="ECO:0007669"/>
    <property type="project" value="UniProtKB-UniPathway"/>
</dbReference>
<evidence type="ECO:0000259" key="11">
    <source>
        <dbReference type="SMART" id="SM00984"/>
    </source>
</evidence>